<dbReference type="SUPFAM" id="SSF52833">
    <property type="entry name" value="Thioredoxin-like"/>
    <property type="match status" value="1"/>
</dbReference>
<dbReference type="InterPro" id="IPR036249">
    <property type="entry name" value="Thioredoxin-like_sf"/>
</dbReference>
<dbReference type="PANTHER" id="PTHR33875:SF2">
    <property type="entry name" value="ACR183CP"/>
    <property type="match status" value="1"/>
</dbReference>
<proteinExistence type="predicted"/>
<organism evidence="2">
    <name type="scientific">Ostreococcus tauri</name>
    <name type="common">Marine green alga</name>
    <dbReference type="NCBI Taxonomy" id="70448"/>
    <lineage>
        <taxon>Eukaryota</taxon>
        <taxon>Viridiplantae</taxon>
        <taxon>Chlorophyta</taxon>
        <taxon>Mamiellophyceae</taxon>
        <taxon>Mamiellales</taxon>
        <taxon>Bathycoccaceae</taxon>
        <taxon>Ostreococcus</taxon>
    </lineage>
</organism>
<dbReference type="Proteomes" id="UP000195557">
    <property type="component" value="Unassembled WGS sequence"/>
</dbReference>
<sequence length="284" mass="31556">MSNHRLHRLARERGRDRPRPRARALEKPIALARARARGVDARVHGDRRRRMPRALGRVAVKSSLRARTRATRAMAGAATPARALGHVVRGDRAGARVVLGAWLDFACPFSGRFHRNILRALDAYARRDDVCVIEYNHPQPWHAQSTVAHETSLACAMVRADGFATFADAAFAEDNWDAFTDVATVGKTRGEMYDAYVEIAKRGGLREDEAREARALLELDADALGRGEKNPGNATTRELKFYVKLGRQTGVHVSPSAYVNGLFVDTSSAWTTEQWHAFFDDVLA</sequence>
<dbReference type="PANTHER" id="PTHR33875">
    <property type="entry name" value="OS09G0542200 PROTEIN"/>
    <property type="match status" value="1"/>
</dbReference>
<dbReference type="Gene3D" id="3.40.30.10">
    <property type="entry name" value="Glutaredoxin"/>
    <property type="match status" value="1"/>
</dbReference>
<feature type="region of interest" description="Disordered" evidence="1">
    <location>
        <begin position="1"/>
        <end position="25"/>
    </location>
</feature>
<accession>A0A1Y5IHP6</accession>
<gene>
    <name evidence="2" type="ORF">BE221DRAFT_20910</name>
</gene>
<feature type="compositionally biased region" description="Basic and acidic residues" evidence="1">
    <location>
        <begin position="9"/>
        <end position="25"/>
    </location>
</feature>
<evidence type="ECO:0000256" key="1">
    <source>
        <dbReference type="SAM" id="MobiDB-lite"/>
    </source>
</evidence>
<protein>
    <recommendedName>
        <fullName evidence="3">Thioredoxin-like fold</fullName>
    </recommendedName>
</protein>
<reference evidence="2" key="1">
    <citation type="submission" date="2017-04" db="EMBL/GenBank/DDBJ databases">
        <title>Population genomics of picophytoplankton unveils novel chromosome hypervariability.</title>
        <authorList>
            <consortium name="DOE Joint Genome Institute"/>
            <person name="Blanc-Mathieu R."/>
            <person name="Krasovec M."/>
            <person name="Hebrard M."/>
            <person name="Yau S."/>
            <person name="Desgranges E."/>
            <person name="Martin J."/>
            <person name="Schackwitz W."/>
            <person name="Kuo A."/>
            <person name="Salin G."/>
            <person name="Donnadieu C."/>
            <person name="Desdevises Y."/>
            <person name="Sanchez-Ferandin S."/>
            <person name="Moreau H."/>
            <person name="Rivals E."/>
            <person name="Grigoriev I.V."/>
            <person name="Grimsley N."/>
            <person name="Eyre-Walker A."/>
            <person name="Piganeau G."/>
        </authorList>
    </citation>
    <scope>NUCLEOTIDE SEQUENCE [LARGE SCALE GENOMIC DNA]</scope>
    <source>
        <strain evidence="2">RCC 1115</strain>
    </source>
</reference>
<dbReference type="EMBL" id="KZ155776">
    <property type="protein sequence ID" value="OUS48167.1"/>
    <property type="molecule type" value="Genomic_DNA"/>
</dbReference>
<evidence type="ECO:0000313" key="2">
    <source>
        <dbReference type="EMBL" id="OUS48167.1"/>
    </source>
</evidence>
<dbReference type="AlphaFoldDB" id="A0A1Y5IHP6"/>
<name>A0A1Y5IHP6_OSTTA</name>
<evidence type="ECO:0008006" key="3">
    <source>
        <dbReference type="Google" id="ProtNLM"/>
    </source>
</evidence>